<proteinExistence type="predicted"/>
<dbReference type="EnsemblPlants" id="Pp3c16_19260V3.1">
    <property type="protein sequence ID" value="Pp3c16_19260V3.1"/>
    <property type="gene ID" value="Pp3c16_19260"/>
</dbReference>
<dbReference type="Gene3D" id="3.40.50.150">
    <property type="entry name" value="Vaccinia Virus protein VP39"/>
    <property type="match status" value="1"/>
</dbReference>
<dbReference type="Pfam" id="PF06962">
    <property type="entry name" value="rRNA_methylase"/>
    <property type="match status" value="1"/>
</dbReference>
<reference evidence="2 4" key="1">
    <citation type="journal article" date="2008" name="Science">
        <title>The Physcomitrella genome reveals evolutionary insights into the conquest of land by plants.</title>
        <authorList>
            <person name="Rensing S."/>
            <person name="Lang D."/>
            <person name="Zimmer A."/>
            <person name="Terry A."/>
            <person name="Salamov A."/>
            <person name="Shapiro H."/>
            <person name="Nishiyama T."/>
            <person name="Perroud P.-F."/>
            <person name="Lindquist E."/>
            <person name="Kamisugi Y."/>
            <person name="Tanahashi T."/>
            <person name="Sakakibara K."/>
            <person name="Fujita T."/>
            <person name="Oishi K."/>
            <person name="Shin-I T."/>
            <person name="Kuroki Y."/>
            <person name="Toyoda A."/>
            <person name="Suzuki Y."/>
            <person name="Hashimoto A."/>
            <person name="Yamaguchi K."/>
            <person name="Sugano A."/>
            <person name="Kohara Y."/>
            <person name="Fujiyama A."/>
            <person name="Anterola A."/>
            <person name="Aoki S."/>
            <person name="Ashton N."/>
            <person name="Barbazuk W.B."/>
            <person name="Barker E."/>
            <person name="Bennetzen J."/>
            <person name="Bezanilla M."/>
            <person name="Blankenship R."/>
            <person name="Cho S.H."/>
            <person name="Dutcher S."/>
            <person name="Estelle M."/>
            <person name="Fawcett J.A."/>
            <person name="Gundlach H."/>
            <person name="Hanada K."/>
            <person name="Heyl A."/>
            <person name="Hicks K.A."/>
            <person name="Hugh J."/>
            <person name="Lohr M."/>
            <person name="Mayer K."/>
            <person name="Melkozernov A."/>
            <person name="Murata T."/>
            <person name="Nelson D."/>
            <person name="Pils B."/>
            <person name="Prigge M."/>
            <person name="Reiss B."/>
            <person name="Renner T."/>
            <person name="Rombauts S."/>
            <person name="Rushton P."/>
            <person name="Sanderfoot A."/>
            <person name="Schween G."/>
            <person name="Shiu S.-H."/>
            <person name="Stueber K."/>
            <person name="Theodoulou F.L."/>
            <person name="Tu H."/>
            <person name="Van de Peer Y."/>
            <person name="Verrier P.J."/>
            <person name="Waters E."/>
            <person name="Wood A."/>
            <person name="Yang L."/>
            <person name="Cove D."/>
            <person name="Cuming A."/>
            <person name="Hasebe M."/>
            <person name="Lucas S."/>
            <person name="Mishler D.B."/>
            <person name="Reski R."/>
            <person name="Grigoriev I."/>
            <person name="Quatrano R.S."/>
            <person name="Boore J.L."/>
        </authorList>
    </citation>
    <scope>NUCLEOTIDE SEQUENCE [LARGE SCALE GENOMIC DNA]</scope>
    <source>
        <strain evidence="3 4">cv. Gransden 2004</strain>
    </source>
</reference>
<sequence>MQFARARVERNHGSYGQRETERDSSTVAQFVKGELCLAMSPRALLKLHAGSLWSPASRAPAQCGGRQPRVCISTRFRSRMRSPSAGRSDDGVAIQRIRPDATHLRSRCSTLDFSGRVSATSAVAVSDVEDAVDLSEFVFTGGKVTSVAHGVWRKVVRSGDTVVDATCGNGHDTLALVKMVCADNALGYVYAFDVQEDALANSSYLLDQRLDSVQRKRVKLLRLCHSQLENIVGETPIRLVTFNLGYLPGGDHNVVTNVDTTIQALQSSSNVLQSGGLISVVAYVGHPGGREEYDAVMDFGSKLPKNTWVCSQHEWVNRPLSPRLILMFKR</sequence>
<dbReference type="OrthoDB" id="2984at2759"/>
<evidence type="ECO:0008006" key="5">
    <source>
        <dbReference type="Google" id="ProtNLM"/>
    </source>
</evidence>
<protein>
    <recommendedName>
        <fullName evidence="5">rRNA methylase YtqB</fullName>
    </recommendedName>
</protein>
<dbReference type="STRING" id="3218.A0A2K1J9B5"/>
<dbReference type="PANTHER" id="PTHR35276">
    <property type="entry name" value="S-ADENOSYL-L-METHIONINE-DEPENDENT METHYLTRANSFERASES SUPERFAMILY PROTEIN"/>
    <property type="match status" value="1"/>
</dbReference>
<dbReference type="Gramene" id="Pp3c16_19260V3.2">
    <property type="protein sequence ID" value="Pp3c16_19260V3.2"/>
    <property type="gene ID" value="Pp3c16_19260"/>
</dbReference>
<dbReference type="InterPro" id="IPR010719">
    <property type="entry name" value="MnmM_MeTrfase"/>
</dbReference>
<dbReference type="GeneID" id="112293134"/>
<dbReference type="PANTHER" id="PTHR35276:SF1">
    <property type="entry name" value="TRNA (MNM(5)S(2)U34)-METHYLTRANSFERASE, CHLOROPLASTIC"/>
    <property type="match status" value="1"/>
</dbReference>
<dbReference type="SUPFAM" id="SSF53335">
    <property type="entry name" value="S-adenosyl-L-methionine-dependent methyltransferases"/>
    <property type="match status" value="1"/>
</dbReference>
<reference evidence="3" key="3">
    <citation type="submission" date="2020-12" db="UniProtKB">
        <authorList>
            <consortium name="EnsemblPlants"/>
        </authorList>
    </citation>
    <scope>IDENTIFICATION</scope>
</reference>
<name>A0A2K1J9B5_PHYPA</name>
<dbReference type="Gramene" id="Pp3c16_19260V3.1">
    <property type="protein sequence ID" value="Pp3c16_19260V3.1"/>
    <property type="gene ID" value="Pp3c16_19260"/>
</dbReference>
<feature type="region of interest" description="Disordered" evidence="1">
    <location>
        <begin position="1"/>
        <end position="24"/>
    </location>
</feature>
<keyword evidence="4" id="KW-1185">Reference proteome</keyword>
<reference evidence="2 4" key="2">
    <citation type="journal article" date="2018" name="Plant J.">
        <title>The Physcomitrella patens chromosome-scale assembly reveals moss genome structure and evolution.</title>
        <authorList>
            <person name="Lang D."/>
            <person name="Ullrich K.K."/>
            <person name="Murat F."/>
            <person name="Fuchs J."/>
            <person name="Jenkins J."/>
            <person name="Haas F.B."/>
            <person name="Piednoel M."/>
            <person name="Gundlach H."/>
            <person name="Van Bel M."/>
            <person name="Meyberg R."/>
            <person name="Vives C."/>
            <person name="Morata J."/>
            <person name="Symeonidi A."/>
            <person name="Hiss M."/>
            <person name="Muchero W."/>
            <person name="Kamisugi Y."/>
            <person name="Saleh O."/>
            <person name="Blanc G."/>
            <person name="Decker E.L."/>
            <person name="van Gessel N."/>
            <person name="Grimwood J."/>
            <person name="Hayes R.D."/>
            <person name="Graham S.W."/>
            <person name="Gunter L.E."/>
            <person name="McDaniel S.F."/>
            <person name="Hoernstein S.N.W."/>
            <person name="Larsson A."/>
            <person name="Li F.W."/>
            <person name="Perroud P.F."/>
            <person name="Phillips J."/>
            <person name="Ranjan P."/>
            <person name="Rokshar D.S."/>
            <person name="Rothfels C.J."/>
            <person name="Schneider L."/>
            <person name="Shu S."/>
            <person name="Stevenson D.W."/>
            <person name="Thummler F."/>
            <person name="Tillich M."/>
            <person name="Villarreal Aguilar J.C."/>
            <person name="Widiez T."/>
            <person name="Wong G.K."/>
            <person name="Wymore A."/>
            <person name="Zhang Y."/>
            <person name="Zimmer A.D."/>
            <person name="Quatrano R.S."/>
            <person name="Mayer K.F.X."/>
            <person name="Goodstein D."/>
            <person name="Casacuberta J.M."/>
            <person name="Vandepoele K."/>
            <person name="Reski R."/>
            <person name="Cuming A.C."/>
            <person name="Tuskan G.A."/>
            <person name="Maumus F."/>
            <person name="Salse J."/>
            <person name="Schmutz J."/>
            <person name="Rensing S.A."/>
        </authorList>
    </citation>
    <scope>NUCLEOTIDE SEQUENCE [LARGE SCALE GENOMIC DNA]</scope>
    <source>
        <strain evidence="3 4">cv. Gransden 2004</strain>
    </source>
</reference>
<dbReference type="FunCoup" id="A0A2K1J9B5">
    <property type="interactions" value="208"/>
</dbReference>
<dbReference type="KEGG" id="ppp:112293134"/>
<evidence type="ECO:0000313" key="4">
    <source>
        <dbReference type="Proteomes" id="UP000006727"/>
    </source>
</evidence>
<dbReference type="RefSeq" id="XP_024398031.1">
    <property type="nucleotide sequence ID" value="XM_024542263.2"/>
</dbReference>
<accession>A0A2K1J9B5</accession>
<evidence type="ECO:0000313" key="2">
    <source>
        <dbReference type="EMBL" id="PNR38113.1"/>
    </source>
</evidence>
<evidence type="ECO:0000313" key="3">
    <source>
        <dbReference type="EnsemblPlants" id="Pp3c16_19260V3.1"/>
    </source>
</evidence>
<dbReference type="EnsemblPlants" id="Pp3c16_19260V3.2">
    <property type="protein sequence ID" value="Pp3c16_19260V3.2"/>
    <property type="gene ID" value="Pp3c16_19260"/>
</dbReference>
<dbReference type="EMBL" id="ABEU02000016">
    <property type="protein sequence ID" value="PNR38113.1"/>
    <property type="molecule type" value="Genomic_DNA"/>
</dbReference>
<dbReference type="AlphaFoldDB" id="A0A2K1J9B5"/>
<evidence type="ECO:0000256" key="1">
    <source>
        <dbReference type="SAM" id="MobiDB-lite"/>
    </source>
</evidence>
<gene>
    <name evidence="3" type="primary">LOC112293134</name>
    <name evidence="2" type="ORF">PHYPA_021224</name>
</gene>
<dbReference type="InterPro" id="IPR029063">
    <property type="entry name" value="SAM-dependent_MTases_sf"/>
</dbReference>
<dbReference type="PaxDb" id="3218-PP1S81_214V6.1"/>
<organism evidence="2">
    <name type="scientific">Physcomitrium patens</name>
    <name type="common">Spreading-leaved earth moss</name>
    <name type="synonym">Physcomitrella patens</name>
    <dbReference type="NCBI Taxonomy" id="3218"/>
    <lineage>
        <taxon>Eukaryota</taxon>
        <taxon>Viridiplantae</taxon>
        <taxon>Streptophyta</taxon>
        <taxon>Embryophyta</taxon>
        <taxon>Bryophyta</taxon>
        <taxon>Bryophytina</taxon>
        <taxon>Bryopsida</taxon>
        <taxon>Funariidae</taxon>
        <taxon>Funariales</taxon>
        <taxon>Funariaceae</taxon>
        <taxon>Physcomitrium</taxon>
    </lineage>
</organism>
<dbReference type="Proteomes" id="UP000006727">
    <property type="component" value="Chromosome 16"/>
</dbReference>